<comment type="caution">
    <text evidence="1">The sequence shown here is derived from an EMBL/GenBank/DDBJ whole genome shotgun (WGS) entry which is preliminary data.</text>
</comment>
<dbReference type="GO" id="GO:0005794">
    <property type="term" value="C:Golgi apparatus"/>
    <property type="evidence" value="ECO:0007669"/>
    <property type="project" value="TreeGrafter"/>
</dbReference>
<dbReference type="GO" id="GO:0009615">
    <property type="term" value="P:response to virus"/>
    <property type="evidence" value="ECO:0007669"/>
    <property type="project" value="TreeGrafter"/>
</dbReference>
<sequence length="73" mass="7902">MPLRQGLQSRLLTGAPSELRLSLGSLVVKGMTVLEAVMKTQAIADVGLLWRHNQLGRARLTLGPDPTRKDLVG</sequence>
<dbReference type="PANTHER" id="PTHR48195:SF1">
    <property type="entry name" value="RIKEN CDNA 2410002F23 GENE"/>
    <property type="match status" value="1"/>
</dbReference>
<organism evidence="1 2">
    <name type="scientific">Diceros bicornis minor</name>
    <name type="common">South-central black rhinoceros</name>
    <dbReference type="NCBI Taxonomy" id="77932"/>
    <lineage>
        <taxon>Eukaryota</taxon>
        <taxon>Metazoa</taxon>
        <taxon>Chordata</taxon>
        <taxon>Craniata</taxon>
        <taxon>Vertebrata</taxon>
        <taxon>Euteleostomi</taxon>
        <taxon>Mammalia</taxon>
        <taxon>Eutheria</taxon>
        <taxon>Laurasiatheria</taxon>
        <taxon>Perissodactyla</taxon>
        <taxon>Rhinocerotidae</taxon>
        <taxon>Diceros</taxon>
    </lineage>
</organism>
<dbReference type="EMBL" id="JACDTQ010002604">
    <property type="protein sequence ID" value="KAF5917154.1"/>
    <property type="molecule type" value="Genomic_DNA"/>
</dbReference>
<reference evidence="1 2" key="1">
    <citation type="journal article" date="2020" name="Mol. Biol. Evol.">
        <title>Interspecific Gene Flow and the Evolution of Specialization in Black and White Rhinoceros.</title>
        <authorList>
            <person name="Moodley Y."/>
            <person name="Westbury M.V."/>
            <person name="Russo I.M."/>
            <person name="Gopalakrishnan S."/>
            <person name="Rakotoarivelo A."/>
            <person name="Olsen R.A."/>
            <person name="Prost S."/>
            <person name="Tunstall T."/>
            <person name="Ryder O.A."/>
            <person name="Dalen L."/>
            <person name="Bruford M.W."/>
        </authorList>
    </citation>
    <scope>NUCLEOTIDE SEQUENCE [LARGE SCALE GENOMIC DNA]</scope>
    <source>
        <strain evidence="1">SBR-YM</strain>
        <tissue evidence="1">Skin</tissue>
    </source>
</reference>
<name>A0A7J7ENH9_DICBM</name>
<dbReference type="InterPro" id="IPR040906">
    <property type="entry name" value="DUF5535"/>
</dbReference>
<proteinExistence type="predicted"/>
<gene>
    <name evidence="1" type="ORF">HPG69_014087</name>
</gene>
<evidence type="ECO:0000313" key="2">
    <source>
        <dbReference type="Proteomes" id="UP000551758"/>
    </source>
</evidence>
<dbReference type="Pfam" id="PF17687">
    <property type="entry name" value="DUF5535"/>
    <property type="match status" value="1"/>
</dbReference>
<keyword evidence="2" id="KW-1185">Reference proteome</keyword>
<dbReference type="AlphaFoldDB" id="A0A7J7ENH9"/>
<accession>A0A7J7ENH9</accession>
<protein>
    <submittedName>
        <fullName evidence="1">Uncharacterized protein</fullName>
    </submittedName>
</protein>
<evidence type="ECO:0000313" key="1">
    <source>
        <dbReference type="EMBL" id="KAF5917154.1"/>
    </source>
</evidence>
<dbReference type="PANTHER" id="PTHR48195">
    <property type="entry name" value="FRIEND VIRUS SUSCEPTIBILITY PROTEIN 1"/>
    <property type="match status" value="1"/>
</dbReference>
<dbReference type="Proteomes" id="UP000551758">
    <property type="component" value="Unassembled WGS sequence"/>
</dbReference>
<dbReference type="InterPro" id="IPR053270">
    <property type="entry name" value="Fv1_restriction_factor"/>
</dbReference>